<protein>
    <submittedName>
        <fullName evidence="1">Uncharacterized protein</fullName>
    </submittedName>
</protein>
<proteinExistence type="predicted"/>
<dbReference type="EMBL" id="MN739178">
    <property type="protein sequence ID" value="QHS92373.1"/>
    <property type="molecule type" value="Genomic_DNA"/>
</dbReference>
<name>A0A6C0BM54_9ZZZZ</name>
<evidence type="ECO:0000313" key="1">
    <source>
        <dbReference type="EMBL" id="QHS92373.1"/>
    </source>
</evidence>
<reference evidence="1" key="1">
    <citation type="journal article" date="2020" name="Nature">
        <title>Giant virus diversity and host interactions through global metagenomics.</title>
        <authorList>
            <person name="Schulz F."/>
            <person name="Roux S."/>
            <person name="Paez-Espino D."/>
            <person name="Jungbluth S."/>
            <person name="Walsh D.A."/>
            <person name="Denef V.J."/>
            <person name="McMahon K.D."/>
            <person name="Konstantinidis K.T."/>
            <person name="Eloe-Fadrosh E.A."/>
            <person name="Kyrpides N.C."/>
            <person name="Woyke T."/>
        </authorList>
    </citation>
    <scope>NUCLEOTIDE SEQUENCE</scope>
    <source>
        <strain evidence="1">GVMAG-M-3300014204-73</strain>
    </source>
</reference>
<accession>A0A6C0BM54</accession>
<dbReference type="AlphaFoldDB" id="A0A6C0BM54"/>
<sequence>MPQTFQVYQWDPEKQQYTVLLEHFTHLEDAIQELCFYLLVHDLDSIPQYSDYWHQVIETIFKFKLLPPTRKMELLHAAQQNLRFFVKKYTKPVVGAYRRLLVPCQGGLSVKQMERHHCYLHRQQRYYIGSVLPPASMVSEPRVSAASVDASTDALPSQSGQCECQLCHAKTLTHRQCRNMAKVGDLCMVHYKLHKKHGFKN</sequence>
<organism evidence="1">
    <name type="scientific">viral metagenome</name>
    <dbReference type="NCBI Taxonomy" id="1070528"/>
    <lineage>
        <taxon>unclassified sequences</taxon>
        <taxon>metagenomes</taxon>
        <taxon>organismal metagenomes</taxon>
    </lineage>
</organism>